<reference evidence="5 6" key="1">
    <citation type="submission" date="2018-08" db="EMBL/GenBank/DDBJ databases">
        <title>Pallidiluteibacterium maritimus gen. nov., sp. nov., isolated from coastal sediment.</title>
        <authorList>
            <person name="Zhou L.Y."/>
        </authorList>
    </citation>
    <scope>NUCLEOTIDE SEQUENCE [LARGE SCALE GENOMIC DNA]</scope>
    <source>
        <strain evidence="5 6">XSD2</strain>
    </source>
</reference>
<organism evidence="5 6">
    <name type="scientific">Maribellus luteus</name>
    <dbReference type="NCBI Taxonomy" id="2305463"/>
    <lineage>
        <taxon>Bacteria</taxon>
        <taxon>Pseudomonadati</taxon>
        <taxon>Bacteroidota</taxon>
        <taxon>Bacteroidia</taxon>
        <taxon>Marinilabiliales</taxon>
        <taxon>Prolixibacteraceae</taxon>
        <taxon>Maribellus</taxon>
    </lineage>
</organism>
<dbReference type="PANTHER" id="PTHR24273">
    <property type="entry name" value="FI04643P-RELATED"/>
    <property type="match status" value="1"/>
</dbReference>
<dbReference type="Gene3D" id="2.60.40.740">
    <property type="match status" value="2"/>
</dbReference>
<dbReference type="Pfam" id="PF13573">
    <property type="entry name" value="SprB"/>
    <property type="match status" value="3"/>
</dbReference>
<dbReference type="GO" id="GO:0005509">
    <property type="term" value="F:calcium ion binding"/>
    <property type="evidence" value="ECO:0007669"/>
    <property type="project" value="InterPro"/>
</dbReference>
<dbReference type="SUPFAM" id="SSF103647">
    <property type="entry name" value="TSP type-3 repeat"/>
    <property type="match status" value="1"/>
</dbReference>
<keyword evidence="6" id="KW-1185">Reference proteome</keyword>
<keyword evidence="1 3" id="KW-0732">Signal</keyword>
<evidence type="ECO:0000256" key="3">
    <source>
        <dbReference type="SAM" id="SignalP"/>
    </source>
</evidence>
<dbReference type="InterPro" id="IPR040853">
    <property type="entry name" value="RapA2_cadherin-like"/>
</dbReference>
<feature type="signal peptide" evidence="3">
    <location>
        <begin position="1"/>
        <end position="19"/>
    </location>
</feature>
<comment type="caution">
    <text evidence="5">The sequence shown here is derived from an EMBL/GenBank/DDBJ whole genome shotgun (WGS) entry which is preliminary data.</text>
</comment>
<dbReference type="Pfam" id="PF13585">
    <property type="entry name" value="CHU_C"/>
    <property type="match status" value="1"/>
</dbReference>
<accession>A0A399T7R2</accession>
<name>A0A399T7R2_9BACT</name>
<feature type="chain" id="PRO_5017325797" description="HYR domain-containing protein" evidence="3">
    <location>
        <begin position="20"/>
        <end position="2719"/>
    </location>
</feature>
<protein>
    <recommendedName>
        <fullName evidence="4">HYR domain-containing protein</fullName>
    </recommendedName>
</protein>
<keyword evidence="2" id="KW-0677">Repeat</keyword>
<dbReference type="InterPro" id="IPR014755">
    <property type="entry name" value="Cu-Rt/internalin_Ig-like"/>
</dbReference>
<dbReference type="RefSeq" id="WP_119436660.1">
    <property type="nucleotide sequence ID" value="NZ_QWGR01000002.1"/>
</dbReference>
<feature type="domain" description="HYR" evidence="4">
    <location>
        <begin position="2103"/>
        <end position="2186"/>
    </location>
</feature>
<dbReference type="InterPro" id="IPR003410">
    <property type="entry name" value="HYR_dom"/>
</dbReference>
<evidence type="ECO:0000313" key="6">
    <source>
        <dbReference type="Proteomes" id="UP000265926"/>
    </source>
</evidence>
<evidence type="ECO:0000256" key="2">
    <source>
        <dbReference type="ARBA" id="ARBA00022737"/>
    </source>
</evidence>
<dbReference type="PANTHER" id="PTHR24273:SF32">
    <property type="entry name" value="HYALIN"/>
    <property type="match status" value="1"/>
</dbReference>
<dbReference type="EMBL" id="QWGR01000002">
    <property type="protein sequence ID" value="RIJ49973.1"/>
    <property type="molecule type" value="Genomic_DNA"/>
</dbReference>
<dbReference type="OrthoDB" id="1117451at2"/>
<proteinExistence type="predicted"/>
<dbReference type="Gene3D" id="2.60.40.3440">
    <property type="match status" value="1"/>
</dbReference>
<evidence type="ECO:0000313" key="5">
    <source>
        <dbReference type="EMBL" id="RIJ49973.1"/>
    </source>
</evidence>
<dbReference type="InterPro" id="IPR028974">
    <property type="entry name" value="TSP_type-3_rpt"/>
</dbReference>
<evidence type="ECO:0000259" key="4">
    <source>
        <dbReference type="PROSITE" id="PS50825"/>
    </source>
</evidence>
<dbReference type="PROSITE" id="PS50825">
    <property type="entry name" value="HYR"/>
    <property type="match status" value="1"/>
</dbReference>
<dbReference type="Gene3D" id="2.60.40.1220">
    <property type="match status" value="1"/>
</dbReference>
<dbReference type="Proteomes" id="UP000265926">
    <property type="component" value="Unassembled WGS sequence"/>
</dbReference>
<sequence length="2719" mass="298947">MKKWMYIVFFLLMAANLLAQETYVIDSVCVGAERTYRRDGEAGYSYYWELVDREVNDTSYVPGVDFTDINGTDTTWGNEITHLWDAEGEFDIIVYVTTEHGCDTLEQGMVKVFPLPEAEVGEDKVLCDLNDIAVSGDTAWNHSVLYWTTTGDGTFSDAYSLHPVYQLGANDSLLGEVTLILTAEGMADNGTCTPAVDSVTFRLSKPEFEFGMQPLLCYNDHDAIIWVTMTGGAAPFDFAWTGPDGYSASGNDRISGLGAGMYYLTVTDDNGCMAMDSIEIVNPPQLTALAEVVQQISCYGYYDGIIRASANGGTGDLSFQWNSQLGSVFYGDSIVGLPADAYYLTVTDENGCTFMDTLVLENPELLLVDVTADDTVLCEGEVVLLHGNPLGGTGTLTHSWTGNGAMFLNLTNDSVSTFQGAPVGNYRLIYTIIDQVMCEASDSIELNVYPPSYSYDSMEVCAGADPFAWNGKTITSDMDRTYQDTLPGMNQYGCDSILTLDVKVLFPTDFDTTIYICENETPYAPYGNITILPDRDSVYLDTAYYSNSGCDSLLITIHVFTLPVTDTMLELTLCAGAEEFPLNNRWIQTDFSQVYFDTLYNANQFGCDSLLTYDVTIIPPDTFRVDTILCQDEPAFVWNGVTIQTVFDSIYEATLSNQFGCDSLVQLDVHLYPATDTLIDTLLCYGNQPYAWNTLMIYAEHDSVYRDTLQNIFGCDSIVNLDVKVLLPYDSLQTVELCANELPYSWNSHTVLPDRDSVYFDTLYYAAGCDSLRLQLEVITLPVSDTLIEMVLCEGSPSFDWNGRPVSTYIDSTYLDTTQNVFGCDSTITLIVDIVPAFKDTVLDTFCFGEPIAAWYGQTISPEHDSTYLHNVPGPSGCDTLIFYEVTILPVTDFMLDLTFCAGTDAFQLNNRWIQTDSSHVYFDTIPNLYGCDSLLTYNVTIVPPDTVPVFDTFCLNELVADWNSIPIQTQTDSVYQAVLPDSEGCDSVVILYTTIIEGGVTYDTIYACIEYTWIEGTGQTYYNTGDYLHTLGSGTACPDTSWLHLVISPPIDLVADPVDVLCYGDSNGSVNLTVNGGIPPYRFLWSNGEITEDISDLVAGEYKVVVVDSINCTDSFTVEIIQPDSLYISQVIIDSAESSTGVGSIFVEVAGGTPEYSYAWSTGDTTQNLENQPPGTYSIVVTDANGCTVSRVITLPAREAGDRLRVVLAPTPVLCYGEYNGKIDLNVSGGSGNYLFDWVGPDDFSSVLEDISGLQAGLYTVTVIDLEDSTLTAIRNTTVEEPEPIVVSFVKTDVGNSPSPIGSIDLTIEGGTGPYDVVWIFPDGTTRNTEDLSGLEIGNYRAEITDANGCPASVQVQITGFGIICPDPISLCPDETIPAAFTTVQAFRNGGGIISSTPSIIESSFTSSDVPDGNRCPEVIIRTYSVENTNGDVMSCEQMIIREDNIKPTISFRTQYIDACSDYNPRKYRNTQELLIYAGNYVTLGDNCTPANQLILEEVRPEQTVQTKCPKIVKRFYRVYDGCGNPSDVAEAIFVIESYFPMKLEKGIPDLADVGCVIPPPLSSYSEFVALGGVVTDACSPTLRWISDSKPDKDGVVLRTYRIVDECSSVPFVQKIYTETYVPEFDPMGPLCQYSAAPELPAVSTNGFTGTWSPAAINTDVPGTVVYSFTPDPGQCAGPGSMEIEVRPAIQVYETLHVDQGYSANPVGEIEVGVTNGTEPFEYLWNTGKTTNYINKLLAGSYTVFVSDSIGCLDTLTVELTALLPEVLCIPDTVIECPDPSAYPAATTLAGFTALGGSYVPENLFAKLSSFDLPGDRDFCLSVDRYYVAEDIYGRRDTCVQHIDFYDIVPPVLMAPLGDTAECSLSVVPEIETLADFLALADADAYDNCALDPASFTVRDTTIVLQPGRTRVIVYYSVADFCGNIARDTSYYLVTDDQAPEVFCADLTVYLNADGTYSFTVQDSIAMVDSLYDNCTAPEDMLVYIETRELTCEDIESGFQVRVTVVDEAGLSAECMANITVVDTVPPEAICQDITVYLDENGEVSITAEQINNTSTDNCEVASIQLSKDRFDCTDVGENTVELTVTDIYGNSATCEGIVTVIDEIPPVITCVGKQTIQLSEEDGTYTLSWEIVTESADDECGIDTILLDRYILDCDDIGTTFITVTAYDVNGNYSSCQAEFEIFGNIPPNVVNDTAVTAVDVPVDINVVLNDYDLKTNINISSLGVISNPNNGSVVVDNVTGIVTYTPDPGYVGTDVFRYIICDDGIPCDPECGKALVHVTVRPANQPPVAVDDYFDLPCGNLTGSVIEGPDDDYDPDGDNIVVNPVTITPPVNGILTLYDDGHFEYEPFFDFEEGVDSFQYEIWDEGLPPSLRDTAWVYITRVADHDCDGVADVDDIDDDNDGIRDLNEGLNPDFPDLSIDSDQDGIPDYLDIDSDNDGIVDNIEGQGEHDYVSPDGWRDQNNDGWDDRYDPNYGGYAFDENLNDHDQDGMPDYIDIDSDNDNVFDFIEGYDYNADGIPDVTRLFVDTDGDGLDDAYDTWIDTWGNDIDNEVEHNAPLQDFDGDGWRDWRDTNDEDDEYMTADEDINGDGDYSNDDLDLDGHPEYLDTEMDCELFIPEGFSPNDDGVHDFFQILCIYPRYPNAKMMIFNRNGQKLWEKEHYGNYDIWGWNDAWWWGTTDSRFVIGRSGGLPAGNYIYVLELNDGTGEVRNGTVMLAY</sequence>
<gene>
    <name evidence="5" type="ORF">D1614_04310</name>
</gene>
<evidence type="ECO:0000256" key="1">
    <source>
        <dbReference type="ARBA" id="ARBA00022729"/>
    </source>
</evidence>
<dbReference type="Pfam" id="PF17963">
    <property type="entry name" value="Big_9"/>
    <property type="match status" value="1"/>
</dbReference>
<dbReference type="InterPro" id="IPR025667">
    <property type="entry name" value="SprB_repeat"/>
</dbReference>
<dbReference type="Pfam" id="PF17803">
    <property type="entry name" value="Cadherin_4"/>
    <property type="match status" value="1"/>
</dbReference>